<evidence type="ECO:0000313" key="4">
    <source>
        <dbReference type="Proteomes" id="UP000601041"/>
    </source>
</evidence>
<organism evidence="3 4">
    <name type="scientific">Pseudorhizobium halotolerans</name>
    <dbReference type="NCBI Taxonomy" id="1233081"/>
    <lineage>
        <taxon>Bacteria</taxon>
        <taxon>Pseudomonadati</taxon>
        <taxon>Pseudomonadota</taxon>
        <taxon>Alphaproteobacteria</taxon>
        <taxon>Hyphomicrobiales</taxon>
        <taxon>Rhizobiaceae</taxon>
        <taxon>Rhizobium/Agrobacterium group</taxon>
        <taxon>Pseudorhizobium</taxon>
    </lineage>
</organism>
<dbReference type="Pfam" id="PF07007">
    <property type="entry name" value="LprI"/>
    <property type="match status" value="1"/>
</dbReference>
<gene>
    <name evidence="3" type="ORF">RHAB21_01141</name>
</gene>
<evidence type="ECO:0000256" key="1">
    <source>
        <dbReference type="SAM" id="SignalP"/>
    </source>
</evidence>
<dbReference type="Proteomes" id="UP000601041">
    <property type="component" value="Unassembled WGS sequence"/>
</dbReference>
<evidence type="ECO:0000259" key="2">
    <source>
        <dbReference type="Pfam" id="PF07007"/>
    </source>
</evidence>
<keyword evidence="4" id="KW-1185">Reference proteome</keyword>
<reference evidence="3 4" key="1">
    <citation type="submission" date="2020-11" db="EMBL/GenBank/DDBJ databases">
        <authorList>
            <person name="Lassalle F."/>
        </authorList>
    </citation>
    <scope>NUCLEOTIDE SEQUENCE [LARGE SCALE GENOMIC DNA]</scope>
    <source>
        <strain evidence="3 4">AB21</strain>
    </source>
</reference>
<dbReference type="Gene3D" id="1.20.1270.180">
    <property type="match status" value="1"/>
</dbReference>
<feature type="chain" id="PRO_5046380028" description="Lysozyme inhibitor LprI-like N-terminal domain-containing protein" evidence="1">
    <location>
        <begin position="21"/>
        <end position="127"/>
    </location>
</feature>
<keyword evidence="1" id="KW-0732">Signal</keyword>
<accession>A0ABN7K443</accession>
<feature type="domain" description="Lysozyme inhibitor LprI-like N-terminal" evidence="2">
    <location>
        <begin position="25"/>
        <end position="119"/>
    </location>
</feature>
<name>A0ABN7K443_9HYPH</name>
<dbReference type="RefSeq" id="WP_142590194.1">
    <property type="nucleotide sequence ID" value="NZ_CABFWE030000019.1"/>
</dbReference>
<protein>
    <recommendedName>
        <fullName evidence="2">Lysozyme inhibitor LprI-like N-terminal domain-containing protein</fullName>
    </recommendedName>
</protein>
<evidence type="ECO:0000313" key="3">
    <source>
        <dbReference type="EMBL" id="CAD7057368.1"/>
    </source>
</evidence>
<comment type="caution">
    <text evidence="3">The sequence shown here is derived from an EMBL/GenBank/DDBJ whole genome shotgun (WGS) entry which is preliminary data.</text>
</comment>
<proteinExistence type="predicted"/>
<sequence length="127" mass="13504">MKLFIAVLLACVAGLGFAQAADDGCDACMAQSGVTVSMLACIGIASDQAQSAMDALLAEHRPLMSSEQAFALDAAQRDWHTYRQSTCSAAATLWGDGSFAAVMQADCWLELTQERLDWLQAVLADRA</sequence>
<feature type="signal peptide" evidence="1">
    <location>
        <begin position="1"/>
        <end position="20"/>
    </location>
</feature>
<dbReference type="InterPro" id="IPR009739">
    <property type="entry name" value="LprI-like_N"/>
</dbReference>
<dbReference type="EMBL" id="CABFWE030000019">
    <property type="protein sequence ID" value="CAD7057368.1"/>
    <property type="molecule type" value="Genomic_DNA"/>
</dbReference>